<gene>
    <name evidence="1" type="ORF">SEVIR_4G243600v2</name>
</gene>
<organism evidence="1 2">
    <name type="scientific">Setaria viridis</name>
    <name type="common">Green bristlegrass</name>
    <name type="synonym">Setaria italica subsp. viridis</name>
    <dbReference type="NCBI Taxonomy" id="4556"/>
    <lineage>
        <taxon>Eukaryota</taxon>
        <taxon>Viridiplantae</taxon>
        <taxon>Streptophyta</taxon>
        <taxon>Embryophyta</taxon>
        <taxon>Tracheophyta</taxon>
        <taxon>Spermatophyta</taxon>
        <taxon>Magnoliopsida</taxon>
        <taxon>Liliopsida</taxon>
        <taxon>Poales</taxon>
        <taxon>Poaceae</taxon>
        <taxon>PACMAD clade</taxon>
        <taxon>Panicoideae</taxon>
        <taxon>Panicodae</taxon>
        <taxon>Paniceae</taxon>
        <taxon>Cenchrinae</taxon>
        <taxon>Setaria</taxon>
    </lineage>
</organism>
<dbReference type="Gramene" id="TKW22670">
    <property type="protein sequence ID" value="TKW22670"/>
    <property type="gene ID" value="SEVIR_4G243600v2"/>
</dbReference>
<evidence type="ECO:0000313" key="2">
    <source>
        <dbReference type="Proteomes" id="UP000298652"/>
    </source>
</evidence>
<name>A0A4U6V0V1_SETVI</name>
<protein>
    <submittedName>
        <fullName evidence="1">Uncharacterized protein</fullName>
    </submittedName>
</protein>
<dbReference type="AlphaFoldDB" id="A0A4U6V0V1"/>
<evidence type="ECO:0000313" key="1">
    <source>
        <dbReference type="EMBL" id="TKW22670.1"/>
    </source>
</evidence>
<reference evidence="1" key="1">
    <citation type="submission" date="2019-03" db="EMBL/GenBank/DDBJ databases">
        <title>WGS assembly of Setaria viridis.</title>
        <authorList>
            <person name="Huang P."/>
            <person name="Jenkins J."/>
            <person name="Grimwood J."/>
            <person name="Barry K."/>
            <person name="Healey A."/>
            <person name="Mamidi S."/>
            <person name="Sreedasyam A."/>
            <person name="Shu S."/>
            <person name="Feldman M."/>
            <person name="Wu J."/>
            <person name="Yu Y."/>
            <person name="Chen C."/>
            <person name="Johnson J."/>
            <person name="Rokhsar D."/>
            <person name="Baxter I."/>
            <person name="Schmutz J."/>
            <person name="Brutnell T."/>
            <person name="Kellogg E."/>
        </authorList>
    </citation>
    <scope>NUCLEOTIDE SEQUENCE [LARGE SCALE GENOMIC DNA]</scope>
</reference>
<keyword evidence="2" id="KW-1185">Reference proteome</keyword>
<proteinExistence type="predicted"/>
<dbReference type="EMBL" id="CM016555">
    <property type="protein sequence ID" value="TKW22670.1"/>
    <property type="molecule type" value="Genomic_DNA"/>
</dbReference>
<sequence length="62" mass="7016">MSFIPETIKHQITIRLSEALGLICLGPMGNPDPTDMINLETHRIPFKQSSMNLDQWSGTFRS</sequence>
<dbReference type="Proteomes" id="UP000298652">
    <property type="component" value="Chromosome 4"/>
</dbReference>
<accession>A0A4U6V0V1</accession>